<dbReference type="Pfam" id="PF06458">
    <property type="entry name" value="MucBP"/>
    <property type="match status" value="3"/>
</dbReference>
<evidence type="ECO:0000256" key="3">
    <source>
        <dbReference type="ARBA" id="ARBA00022729"/>
    </source>
</evidence>
<dbReference type="Gene3D" id="3.10.20.320">
    <property type="entry name" value="Putative peptidoglycan bound protein (lpxtg motif)"/>
    <property type="match status" value="3"/>
</dbReference>
<keyword evidence="1" id="KW-0134">Cell wall</keyword>
<evidence type="ECO:0000256" key="7">
    <source>
        <dbReference type="SAM" id="Phobius"/>
    </source>
</evidence>
<dbReference type="RefSeq" id="WP_209525206.1">
    <property type="nucleotide sequence ID" value="NZ_JAEEGA010000002.1"/>
</dbReference>
<dbReference type="Pfam" id="PF00746">
    <property type="entry name" value="Gram_pos_anchor"/>
    <property type="match status" value="1"/>
</dbReference>
<feature type="compositionally biased region" description="Polar residues" evidence="6">
    <location>
        <begin position="166"/>
        <end position="176"/>
    </location>
</feature>
<keyword evidence="3" id="KW-0732">Signal</keyword>
<evidence type="ECO:0000313" key="9">
    <source>
        <dbReference type="EMBL" id="MBP1040314.1"/>
    </source>
</evidence>
<keyword evidence="7" id="KW-0812">Transmembrane</keyword>
<comment type="caution">
    <text evidence="9">The sequence shown here is derived from an EMBL/GenBank/DDBJ whole genome shotgun (WGS) entry which is preliminary data.</text>
</comment>
<evidence type="ECO:0000256" key="5">
    <source>
        <dbReference type="ARBA" id="ARBA00023088"/>
    </source>
</evidence>
<reference evidence="9" key="1">
    <citation type="submission" date="2020-12" db="EMBL/GenBank/DDBJ databases">
        <title>Vagococcus allomyrinae sp. nov. and Enterococcus lavae sp. nov., isolated from the larvae of Allomyrina dichotoma.</title>
        <authorList>
            <person name="Lee S.D."/>
        </authorList>
    </citation>
    <scope>NUCLEOTIDE SEQUENCE</scope>
    <source>
        <strain evidence="9">BWB3-3</strain>
    </source>
</reference>
<keyword evidence="4" id="KW-0677">Repeat</keyword>
<accession>A0A940P8D3</accession>
<evidence type="ECO:0000256" key="2">
    <source>
        <dbReference type="ARBA" id="ARBA00022525"/>
    </source>
</evidence>
<feature type="transmembrane region" description="Helical" evidence="7">
    <location>
        <begin position="686"/>
        <end position="705"/>
    </location>
</feature>
<sequence length="709" mass="76139">MKKKIILRICYSTMVLTSVVAINHSLEQEVFAEELSTTIQVAEAAHSEEGQTETASVVEEAVVPKVNLEQETVSPHENPEETVTTETVPPANVLPETSEESKTEPSEEIAIPETSQETPLGEQTPAVPQAEESLPDATAEAGVSNTEITSEVEKATEQGAAAPISPANQGQTEKPYTDTWTEVNKTHVVTNYFSRGGVNFEVSSHFKGGVLVGQTIKNLATGIDNTYSFSHGSASTSKYYYQDSNGEQYIRVDNSTVSYYTQAETNGNTLIGRKFIFTDQKNAGGKIEIFEVLQTTLNGAFKHFLTYNNVGTYTYNDFILGVQVDTELNGNDRIPLYAIGNGGIYITDDDLTLYNESLDGSNVYAGRWVSSSNVPSDDYVSANGQANGTLLGENMDTAIYYEKAPSIFVPGQTIEMSWQERLYTEGEDTSTVTVNYVDDQGNTVALSDVNIGIVGEAHNVAAKTIAGYTLVTTADPTGGLFGTSNQVITYTYKKNEQSSGTVIVTYVDENGNQLSISEAVSGKIGDAHAIAPKAIEGYTLVATTDATGGLFTANEQSIVYTYKANEAATSSITIKYQDENGNTIHPDTVITGKVGDLHNIAAQKIEGFILAGALDGTQGIFDSTNQTIVFTYKKAQAETVKKEQPKEQTVPLASQSNVDPIVQKTIAKAEVKAASLLPATGEATTSISTVFATILSSLGAIGLFFKHRK</sequence>
<dbReference type="EMBL" id="JAEEGA010000002">
    <property type="protein sequence ID" value="MBP1040314.1"/>
    <property type="molecule type" value="Genomic_DNA"/>
</dbReference>
<evidence type="ECO:0000256" key="6">
    <source>
        <dbReference type="SAM" id="MobiDB-lite"/>
    </source>
</evidence>
<evidence type="ECO:0000259" key="8">
    <source>
        <dbReference type="PROSITE" id="PS50847"/>
    </source>
</evidence>
<feature type="domain" description="Gram-positive cocci surface proteins LPxTG" evidence="8">
    <location>
        <begin position="677"/>
        <end position="709"/>
    </location>
</feature>
<name>A0A940P8D3_9ENTE</name>
<dbReference type="InterPro" id="IPR009459">
    <property type="entry name" value="MucBP_dom"/>
</dbReference>
<gene>
    <name evidence="9" type="ORF">I6N95_04730</name>
</gene>
<dbReference type="NCBIfam" id="TIGR01167">
    <property type="entry name" value="LPXTG_anchor"/>
    <property type="match status" value="1"/>
</dbReference>
<feature type="compositionally biased region" description="Low complexity" evidence="6">
    <location>
        <begin position="81"/>
        <end position="90"/>
    </location>
</feature>
<dbReference type="AlphaFoldDB" id="A0A940P8D3"/>
<evidence type="ECO:0000256" key="1">
    <source>
        <dbReference type="ARBA" id="ARBA00022512"/>
    </source>
</evidence>
<keyword evidence="7" id="KW-0472">Membrane</keyword>
<protein>
    <submittedName>
        <fullName evidence="9">MucBP domain-containing protein</fullName>
    </submittedName>
</protein>
<evidence type="ECO:0000313" key="10">
    <source>
        <dbReference type="Proteomes" id="UP000674938"/>
    </source>
</evidence>
<feature type="region of interest" description="Disordered" evidence="6">
    <location>
        <begin position="70"/>
        <end position="176"/>
    </location>
</feature>
<evidence type="ECO:0000256" key="4">
    <source>
        <dbReference type="ARBA" id="ARBA00022737"/>
    </source>
</evidence>
<organism evidence="9 10">
    <name type="scientific">Vagococcus allomyrinae</name>
    <dbReference type="NCBI Taxonomy" id="2794353"/>
    <lineage>
        <taxon>Bacteria</taxon>
        <taxon>Bacillati</taxon>
        <taxon>Bacillota</taxon>
        <taxon>Bacilli</taxon>
        <taxon>Lactobacillales</taxon>
        <taxon>Enterococcaceae</taxon>
        <taxon>Vagococcus</taxon>
    </lineage>
</organism>
<keyword evidence="2" id="KW-0964">Secreted</keyword>
<dbReference type="Proteomes" id="UP000674938">
    <property type="component" value="Unassembled WGS sequence"/>
</dbReference>
<proteinExistence type="predicted"/>
<keyword evidence="10" id="KW-1185">Reference proteome</keyword>
<keyword evidence="5" id="KW-0572">Peptidoglycan-anchor</keyword>
<dbReference type="InterPro" id="IPR019931">
    <property type="entry name" value="LPXTG_anchor"/>
</dbReference>
<dbReference type="PROSITE" id="PS50847">
    <property type="entry name" value="GRAM_POS_ANCHORING"/>
    <property type="match status" value="1"/>
</dbReference>
<keyword evidence="7" id="KW-1133">Transmembrane helix</keyword>